<dbReference type="EMBL" id="AP019827">
    <property type="protein sequence ID" value="BBM40508.1"/>
    <property type="molecule type" value="Genomic_DNA"/>
</dbReference>
<dbReference type="Proteomes" id="UP000322617">
    <property type="component" value="Chromosome"/>
</dbReference>
<proteinExistence type="predicted"/>
<protein>
    <submittedName>
        <fullName evidence="1">Uncharacterized protein</fullName>
    </submittedName>
</protein>
<reference evidence="1 2" key="1">
    <citation type="submission" date="2019-07" db="EMBL/GenBank/DDBJ databases">
        <title>Complete Genome Sequence of Leptotrichia shahii Strain JCM 16776.</title>
        <authorList>
            <person name="Watanabe S."/>
            <person name="Cui L."/>
        </authorList>
    </citation>
    <scope>NUCLEOTIDE SEQUENCE [LARGE SCALE GENOMIC DNA]</scope>
    <source>
        <strain evidence="1 2">JCM16776</strain>
    </source>
</reference>
<dbReference type="RefSeq" id="WP_018450304.1">
    <property type="nucleotide sequence ID" value="NZ_AP019827.1"/>
</dbReference>
<dbReference type="AlphaFoldDB" id="A0A510JMI0"/>
<name>A0A510JMI0_9FUSO</name>
<accession>A0A510JMI0</accession>
<evidence type="ECO:0000313" key="2">
    <source>
        <dbReference type="Proteomes" id="UP000322617"/>
    </source>
</evidence>
<gene>
    <name evidence="1" type="ORF">JCM16776_0728</name>
</gene>
<dbReference type="KEGG" id="lsz:JCM16776_0728"/>
<dbReference type="STRING" id="1122172.GCA_000373045_00674"/>
<evidence type="ECO:0000313" key="1">
    <source>
        <dbReference type="EMBL" id="BBM40508.1"/>
    </source>
</evidence>
<organism evidence="1 2">
    <name type="scientific">Leptotrichia shahii</name>
    <dbReference type="NCBI Taxonomy" id="157691"/>
    <lineage>
        <taxon>Bacteria</taxon>
        <taxon>Fusobacteriati</taxon>
        <taxon>Fusobacteriota</taxon>
        <taxon>Fusobacteriia</taxon>
        <taxon>Fusobacteriales</taxon>
        <taxon>Leptotrichiaceae</taxon>
        <taxon>Leptotrichia</taxon>
    </lineage>
</organism>
<keyword evidence="2" id="KW-1185">Reference proteome</keyword>
<sequence>MGKRLAKNRVRSILEEYPETRNAENPDTYVMCLILVEDGIITQDQAAKIYDGYSINNIVKSRQKIQNSDKEYEPNEETKKKRFVGYINFRHAWRKGNLDV</sequence>